<accession>A0A2B7ZR29</accession>
<evidence type="ECO:0000313" key="3">
    <source>
        <dbReference type="Proteomes" id="UP000226031"/>
    </source>
</evidence>
<comment type="caution">
    <text evidence="2">The sequence shown here is derived from an EMBL/GenBank/DDBJ whole genome shotgun (WGS) entry which is preliminary data.</text>
</comment>
<organism evidence="2 3">
    <name type="scientific">[Emmonsia] crescens</name>
    <dbReference type="NCBI Taxonomy" id="73230"/>
    <lineage>
        <taxon>Eukaryota</taxon>
        <taxon>Fungi</taxon>
        <taxon>Dikarya</taxon>
        <taxon>Ascomycota</taxon>
        <taxon>Pezizomycotina</taxon>
        <taxon>Eurotiomycetes</taxon>
        <taxon>Eurotiomycetidae</taxon>
        <taxon>Onygenales</taxon>
        <taxon>Ajellomycetaceae</taxon>
        <taxon>Emergomyces</taxon>
    </lineage>
</organism>
<sequence>MFPQPRPARSRSSATDMKESPHSPLPIYPSSSPQAPGQFSPDVHNITPPSIQQLWEAGASIGRLIQGSTAYASIPRHAISEDIVLDNVELPSGCKELCLTLTTATRRRNSLSGDPHNGQPARFRRAELLILPFSSNRLTTVTSTQVHSLAQKLLLKSVFML</sequence>
<reference evidence="2 3" key="1">
    <citation type="submission" date="2017-10" db="EMBL/GenBank/DDBJ databases">
        <title>Comparative genomics in systemic dimorphic fungi from Ajellomycetaceae.</title>
        <authorList>
            <person name="Munoz J.F."/>
            <person name="Mcewen J.G."/>
            <person name="Clay O.K."/>
            <person name="Cuomo C.A."/>
        </authorList>
    </citation>
    <scope>NUCLEOTIDE SEQUENCE [LARGE SCALE GENOMIC DNA]</scope>
    <source>
        <strain evidence="2 3">UAMH4076</strain>
    </source>
</reference>
<dbReference type="Proteomes" id="UP000226031">
    <property type="component" value="Unassembled WGS sequence"/>
</dbReference>
<proteinExistence type="predicted"/>
<dbReference type="EMBL" id="PDND01000018">
    <property type="protein sequence ID" value="PGH35639.1"/>
    <property type="molecule type" value="Genomic_DNA"/>
</dbReference>
<feature type="region of interest" description="Disordered" evidence="1">
    <location>
        <begin position="1"/>
        <end position="47"/>
    </location>
</feature>
<protein>
    <submittedName>
        <fullName evidence="2">Uncharacterized protein</fullName>
    </submittedName>
</protein>
<keyword evidence="3" id="KW-1185">Reference proteome</keyword>
<gene>
    <name evidence="2" type="ORF">GX50_01487</name>
</gene>
<name>A0A2B7ZR29_9EURO</name>
<evidence type="ECO:0000313" key="2">
    <source>
        <dbReference type="EMBL" id="PGH35639.1"/>
    </source>
</evidence>
<dbReference type="AlphaFoldDB" id="A0A2B7ZR29"/>
<evidence type="ECO:0000256" key="1">
    <source>
        <dbReference type="SAM" id="MobiDB-lite"/>
    </source>
</evidence>